<dbReference type="PANTHER" id="PTHR11937">
    <property type="entry name" value="ACTIN"/>
    <property type="match status" value="1"/>
</dbReference>
<dbReference type="SUPFAM" id="SSF53067">
    <property type="entry name" value="Actin-like ATPase domain"/>
    <property type="match status" value="1"/>
</dbReference>
<reference evidence="1 2" key="1">
    <citation type="submission" date="2020-02" db="EMBL/GenBank/DDBJ databases">
        <title>Draft genome sequence of Haematococcus lacustris strain NIES-144.</title>
        <authorList>
            <person name="Morimoto D."/>
            <person name="Nakagawa S."/>
            <person name="Yoshida T."/>
            <person name="Sawayama S."/>
        </authorList>
    </citation>
    <scope>NUCLEOTIDE SEQUENCE [LARGE SCALE GENOMIC DNA]</scope>
    <source>
        <strain evidence="1 2">NIES-144</strain>
    </source>
</reference>
<protein>
    <submittedName>
        <fullName evidence="1">Actin-like protein</fullName>
    </submittedName>
</protein>
<feature type="non-terminal residue" evidence="1">
    <location>
        <position position="63"/>
    </location>
</feature>
<keyword evidence="2" id="KW-1185">Reference proteome</keyword>
<gene>
    <name evidence="1" type="ORF">HaLaN_29801</name>
</gene>
<dbReference type="InterPro" id="IPR043129">
    <property type="entry name" value="ATPase_NBD"/>
</dbReference>
<feature type="non-terminal residue" evidence="1">
    <location>
        <position position="1"/>
    </location>
</feature>
<proteinExistence type="predicted"/>
<organism evidence="1 2">
    <name type="scientific">Haematococcus lacustris</name>
    <name type="common">Green alga</name>
    <name type="synonym">Haematococcus pluvialis</name>
    <dbReference type="NCBI Taxonomy" id="44745"/>
    <lineage>
        <taxon>Eukaryota</taxon>
        <taxon>Viridiplantae</taxon>
        <taxon>Chlorophyta</taxon>
        <taxon>core chlorophytes</taxon>
        <taxon>Chlorophyceae</taxon>
        <taxon>CS clade</taxon>
        <taxon>Chlamydomonadales</taxon>
        <taxon>Haematococcaceae</taxon>
        <taxon>Haematococcus</taxon>
    </lineage>
</organism>
<dbReference type="Gene3D" id="3.30.420.40">
    <property type="match status" value="1"/>
</dbReference>
<dbReference type="AlphaFoldDB" id="A0A6A0AE58"/>
<evidence type="ECO:0000313" key="1">
    <source>
        <dbReference type="EMBL" id="GFH30872.1"/>
    </source>
</evidence>
<accession>A0A6A0AE58</accession>
<comment type="caution">
    <text evidence="1">The sequence shown here is derived from an EMBL/GenBank/DDBJ whole genome shotgun (WGS) entry which is preliminary data.</text>
</comment>
<name>A0A6A0AE58_HAELA</name>
<dbReference type="InterPro" id="IPR004000">
    <property type="entry name" value="Actin"/>
</dbReference>
<evidence type="ECO:0000313" key="2">
    <source>
        <dbReference type="Proteomes" id="UP000485058"/>
    </source>
</evidence>
<dbReference type="Pfam" id="PF00022">
    <property type="entry name" value="Actin"/>
    <property type="match status" value="1"/>
</dbReference>
<sequence length="63" mass="7359">MPVRFRREMACSAVRKAKAKRGILSLSYPIAHGIVTNWEEMEAIWRHTFDNELRVDVSTRPVM</sequence>
<dbReference type="EMBL" id="BLLF01005203">
    <property type="protein sequence ID" value="GFH30872.1"/>
    <property type="molecule type" value="Genomic_DNA"/>
</dbReference>
<dbReference type="Proteomes" id="UP000485058">
    <property type="component" value="Unassembled WGS sequence"/>
</dbReference>